<evidence type="ECO:0000313" key="8">
    <source>
        <dbReference type="RefSeq" id="XP_029636550.1"/>
    </source>
</evidence>
<feature type="region of interest" description="Disordered" evidence="5">
    <location>
        <begin position="1554"/>
        <end position="1574"/>
    </location>
</feature>
<feature type="region of interest" description="Disordered" evidence="5">
    <location>
        <begin position="1009"/>
        <end position="1126"/>
    </location>
</feature>
<dbReference type="InterPro" id="IPR007527">
    <property type="entry name" value="Znf_SWIM"/>
</dbReference>
<feature type="compositionally biased region" description="Low complexity" evidence="5">
    <location>
        <begin position="1228"/>
        <end position="1245"/>
    </location>
</feature>
<dbReference type="Pfam" id="PF21055">
    <property type="entry name" value="ZSWIM4-8_C"/>
    <property type="match status" value="1"/>
</dbReference>
<reference evidence="8" key="1">
    <citation type="submission" date="2025-08" db="UniProtKB">
        <authorList>
            <consortium name="RefSeq"/>
        </authorList>
    </citation>
    <scope>IDENTIFICATION</scope>
</reference>
<dbReference type="InterPro" id="IPR048370">
    <property type="entry name" value="ZSWIM4-8_C"/>
</dbReference>
<dbReference type="Pfam" id="PF25572">
    <property type="entry name" value="TPR_ZSWIM8"/>
    <property type="match status" value="1"/>
</dbReference>
<dbReference type="InterPro" id="IPR030934">
    <property type="entry name" value="Intein_C"/>
</dbReference>
<evidence type="ECO:0000256" key="3">
    <source>
        <dbReference type="ARBA" id="ARBA00022833"/>
    </source>
</evidence>
<feature type="domain" description="SWIM-type" evidence="6">
    <location>
        <begin position="168"/>
        <end position="203"/>
    </location>
</feature>
<dbReference type="PANTHER" id="PTHR22619">
    <property type="entry name" value="ZINC FINGER SWIM DOMAIN CONTAINING PROTEIN 4, 5, 6"/>
    <property type="match status" value="1"/>
</dbReference>
<dbReference type="PANTHER" id="PTHR22619:SF1">
    <property type="entry name" value="ZINC FINGER SWIM DOMAIN-CONTAINING PROTEIN 8"/>
    <property type="match status" value="1"/>
</dbReference>
<dbReference type="PROSITE" id="PS50818">
    <property type="entry name" value="INTEIN_C_TER"/>
    <property type="match status" value="1"/>
</dbReference>
<keyword evidence="1" id="KW-0479">Metal-binding</keyword>
<feature type="region of interest" description="Disordered" evidence="5">
    <location>
        <begin position="1141"/>
        <end position="1172"/>
    </location>
</feature>
<keyword evidence="3" id="KW-0862">Zinc</keyword>
<dbReference type="KEGG" id="osn:115211937"/>
<dbReference type="GO" id="GO:0008270">
    <property type="term" value="F:zinc ion binding"/>
    <property type="evidence" value="ECO:0007669"/>
    <property type="project" value="UniProtKB-KW"/>
</dbReference>
<evidence type="ECO:0000256" key="2">
    <source>
        <dbReference type="ARBA" id="ARBA00022771"/>
    </source>
</evidence>
<dbReference type="PROSITE" id="PS50966">
    <property type="entry name" value="ZF_SWIM"/>
    <property type="match status" value="1"/>
</dbReference>
<feature type="compositionally biased region" description="Polar residues" evidence="5">
    <location>
        <begin position="603"/>
        <end position="613"/>
    </location>
</feature>
<evidence type="ECO:0000256" key="4">
    <source>
        <dbReference type="PROSITE-ProRule" id="PRU00325"/>
    </source>
</evidence>
<evidence type="ECO:0000256" key="5">
    <source>
        <dbReference type="SAM" id="MobiDB-lite"/>
    </source>
</evidence>
<evidence type="ECO:0000256" key="1">
    <source>
        <dbReference type="ARBA" id="ARBA00022723"/>
    </source>
</evidence>
<feature type="compositionally biased region" description="Polar residues" evidence="5">
    <location>
        <begin position="1196"/>
        <end position="1215"/>
    </location>
</feature>
<feature type="compositionally biased region" description="Polar residues" evidence="5">
    <location>
        <begin position="652"/>
        <end position="675"/>
    </location>
</feature>
<feature type="compositionally biased region" description="Polar residues" evidence="5">
    <location>
        <begin position="1554"/>
        <end position="1570"/>
    </location>
</feature>
<feature type="region of interest" description="Disordered" evidence="5">
    <location>
        <begin position="1190"/>
        <end position="1248"/>
    </location>
</feature>
<gene>
    <name evidence="8" type="primary">LOC115211937</name>
</gene>
<dbReference type="RefSeq" id="XP_029636550.1">
    <property type="nucleotide sequence ID" value="XM_029780690.2"/>
</dbReference>
<feature type="region of interest" description="Disordered" evidence="5">
    <location>
        <begin position="652"/>
        <end position="695"/>
    </location>
</feature>
<dbReference type="Proteomes" id="UP000515154">
    <property type="component" value="Linkage group LG5"/>
</dbReference>
<keyword evidence="7" id="KW-1185">Reference proteome</keyword>
<name>A0A6P7SDR8_9MOLL</name>
<feature type="compositionally biased region" description="Low complexity" evidence="5">
    <location>
        <begin position="1015"/>
        <end position="1027"/>
    </location>
</feature>
<feature type="region of interest" description="Disordered" evidence="5">
    <location>
        <begin position="587"/>
        <end position="628"/>
    </location>
</feature>
<accession>A0A6P7SDR8</accession>
<organism evidence="7 8">
    <name type="scientific">Octopus sinensis</name>
    <name type="common">East Asian common octopus</name>
    <dbReference type="NCBI Taxonomy" id="2607531"/>
    <lineage>
        <taxon>Eukaryota</taxon>
        <taxon>Metazoa</taxon>
        <taxon>Spiralia</taxon>
        <taxon>Lophotrochozoa</taxon>
        <taxon>Mollusca</taxon>
        <taxon>Cephalopoda</taxon>
        <taxon>Coleoidea</taxon>
        <taxon>Octopodiformes</taxon>
        <taxon>Octopoda</taxon>
        <taxon>Incirrata</taxon>
        <taxon>Octopodidae</taxon>
        <taxon>Octopus</taxon>
    </lineage>
</organism>
<evidence type="ECO:0000313" key="7">
    <source>
        <dbReference type="Proteomes" id="UP000515154"/>
    </source>
</evidence>
<dbReference type="GO" id="GO:0031462">
    <property type="term" value="C:Cul2-RING ubiquitin ligase complex"/>
    <property type="evidence" value="ECO:0007669"/>
    <property type="project" value="TreeGrafter"/>
</dbReference>
<dbReference type="InterPro" id="IPR057945">
    <property type="entry name" value="TPR_ZSWIM8"/>
</dbReference>
<protein>
    <submittedName>
        <fullName evidence="8">Zinc finger SWIM domain-containing protein 8 isoform X1</fullName>
    </submittedName>
</protein>
<proteinExistence type="predicted"/>
<feature type="compositionally biased region" description="Low complexity" evidence="5">
    <location>
        <begin position="1073"/>
        <end position="1090"/>
    </location>
</feature>
<keyword evidence="2 4" id="KW-0863">Zinc-finger</keyword>
<feature type="compositionally biased region" description="Low complexity" evidence="5">
    <location>
        <begin position="1038"/>
        <end position="1063"/>
    </location>
</feature>
<evidence type="ECO:0000259" key="6">
    <source>
        <dbReference type="PROSITE" id="PS50966"/>
    </source>
</evidence>
<sequence>MHFMFDWETEADHISFDDSDRFEEDSLCSWNSEPESLCNNWRGWKRQNGGQAFPAQQQQQQRTTGDKIVTLVEMSAQAVACHIPFEVVENFRQPVPDQLQLRIAFWSFPENEEDIRLYSCLANGSSDEFQKGEHLYKMKAVKEALQIGFHLSATVDPSQSSTQGKGSYNVAVVFDRRRITSCMCTCGSTAWCSHVVALCLYRIHQSHSVCLRAPVSESLSRLRRDQLQKFAQYLISELPQQILPTAQKLLDELLSSQETAMNTVYGAPDPTAGPSASEQTSWCLDPDTLHENIKKTLVKHCLPTPMVFSDVNYLSSSAPPAAAEWQSLLRPLRGREPEGMWNLLSIVREMFRRSDNNAVPLLEILTDEVLQCEQILVWWFATKMSSSHSGNSNHVNRCNSNSSANASQHAAASFCDEIVTLWRLAALNPKLSPIQRDDLCTKFRDWHISTIDKVKKIRGSSFGIPVSLKKTDIENFCGFKPAVEACSLDWEEYNIPGITYSEGLGTQYHISRIQETETKKLSRVQTVAVCSQDLISSDSSTRCTHPAMNFDPTTGTDLREPHYFFKSIPGPGLMSFDVGNMDSVLSSGSEGFCEPDKSDTETTRNSSSSNGKNKVTHQESIDNSEYRGNCQNYKDKNLVDSVKFSVVVSDTNGDSDASLPGTSGCQNGAKTSAHSEQGGESPRLEPSLSAESQPSSDEYQLYFYDTKVLVKSSESEKKKKDKTEEPNYFFGLKTSYSKQDIWFARAEALHTHGHNKEACKLAQKLAEEILANPPDFLAEANTISAPKGKKKKLQNSVSLLASQTLAKAAFLCNVLSEDPDCYPLAFNIAMFGLEMPRPPASNKVLEVKLAYQESELLTLLKKIPLGQSELNILREKAEQLRDGKLQSRGEALLPLTLASFIFDLFCMPASPACGNNGKSPNRSQSQVLTKLPSYEKLGFEAAVAALGLKANVSEAEHPLLCEGTRRQRGDLAITMLVHYKDDQAKLSKIIDKLLDKEVHQMYKAPSLSTYLSNKSGSHQSSSTTGSTEAGAKRTKFGSCSDPNTTSSKSSSTQHSSTSSSSSSQQHVKEDDSSTTTVTAAAVSTTNTISSHSASSAGRLDLPQSGMLMGSSGSVGGDPDQSGWQNSPAQRLDYLNLEQGQATSNHSTGARPKTMYSLKYNSGKDTDSSALEEDGDDLKALEARIRCMTLRKKPSQGMASIDSSAPETTSSDNSPTLIRRSWSKHQGPGSDSGSSGKSSDSLGSSSSEEKVAVNCNKVRENESLTNPFLARITSLVLIDTRMPSTNMKTIRYKGKRIIPTTPNQPSEASAHFMFELAKNVLFKAGGNSSTSLFTRPPNNNNPTGPHRNLHLCAFQIGLYALGLHNCVSPNWLSRTYSSHVSWITGQAMEIGSAAINILIDTWEGHLTPPEVASLADRASRGRDPNMVKAASELSLSSLPHAHALNPIEVQRALLQCKEHSKEMLEKACLAVESAAKGGGVYPEVLFEVARHWDKMAEESAHLSNNGSAQGDLSVALEASHSQDEDSNRPLMVDCVGDQINPSSNTSSALPMITYNQQPSHTSTNSQVSTQGTPPPPPQIILHSSNHMNHPGPMVIPYTLPGPAQNGQMPHHPTTYVPTYSIFNHHHHHQYPPPPPPPPQTTHIPLHNNLHHPGAYITTYSYQNQSPFPVGNLQNIQNVHQNTAQIFSNGTNIRHLGPTMQIYPNPNCQLGSLQPVHGGNTATATAGNNVQHVDQPPVFTPCQPTSSNCVPGQQQGPLCVGQQQQQPVGQSNIQTPSAINNQTQMNYLMAAYRVGMLAMETLGRNDRPHMKYARNPPYGEDVKRLLGVAIKLGSSYLQQFCASAVNAVVSPFVLYDIAWEAAHYLAHNNQTPVHNCLRSNFLNPLVQKCIQMFMHCAHHRIHHITSPEYDDFVSIICTAQKAFCMSPGGPVQFNELLQSLRRSKSCRKELWQKIVNGLTRGACNVTSSKISL</sequence>